<dbReference type="InterPro" id="IPR032710">
    <property type="entry name" value="NTF2-like_dom_sf"/>
</dbReference>
<evidence type="ECO:0000259" key="6">
    <source>
        <dbReference type="Pfam" id="PF04542"/>
    </source>
</evidence>
<keyword evidence="4" id="KW-0731">Sigma factor</keyword>
<dbReference type="SUPFAM" id="SSF88659">
    <property type="entry name" value="Sigma3 and sigma4 domains of RNA polymerase sigma factors"/>
    <property type="match status" value="1"/>
</dbReference>
<dbReference type="Pfam" id="PF04542">
    <property type="entry name" value="Sigma70_r2"/>
    <property type="match status" value="1"/>
</dbReference>
<dbReference type="Gene3D" id="1.10.10.10">
    <property type="entry name" value="Winged helix-like DNA-binding domain superfamily/Winged helix DNA-binding domain"/>
    <property type="match status" value="1"/>
</dbReference>
<dbReference type="Pfam" id="PF08281">
    <property type="entry name" value="Sigma70_r4_2"/>
    <property type="match status" value="1"/>
</dbReference>
<dbReference type="InterPro" id="IPR014305">
    <property type="entry name" value="RNA_pol_sigma-G_actinobac"/>
</dbReference>
<gene>
    <name evidence="9" type="ORF">ACFFVI_15940</name>
</gene>
<comment type="caution">
    <text evidence="9">The sequence shown here is derived from an EMBL/GenBank/DDBJ whole genome shotgun (WGS) entry which is preliminary data.</text>
</comment>
<dbReference type="Gene3D" id="1.10.1740.10">
    <property type="match status" value="1"/>
</dbReference>
<organism evidence="9 10">
    <name type="scientific">Kineococcus gynurae</name>
    <dbReference type="NCBI Taxonomy" id="452979"/>
    <lineage>
        <taxon>Bacteria</taxon>
        <taxon>Bacillati</taxon>
        <taxon>Actinomycetota</taxon>
        <taxon>Actinomycetes</taxon>
        <taxon>Kineosporiales</taxon>
        <taxon>Kineosporiaceae</taxon>
        <taxon>Kineococcus</taxon>
    </lineage>
</organism>
<dbReference type="PANTHER" id="PTHR43133">
    <property type="entry name" value="RNA POLYMERASE ECF-TYPE SIGMA FACTO"/>
    <property type="match status" value="1"/>
</dbReference>
<dbReference type="InterPro" id="IPR036388">
    <property type="entry name" value="WH-like_DNA-bd_sf"/>
</dbReference>
<dbReference type="Proteomes" id="UP001589748">
    <property type="component" value="Unassembled WGS sequence"/>
</dbReference>
<proteinExistence type="inferred from homology"/>
<dbReference type="InterPro" id="IPR039425">
    <property type="entry name" value="RNA_pol_sigma-70-like"/>
</dbReference>
<reference evidence="9 10" key="1">
    <citation type="submission" date="2024-09" db="EMBL/GenBank/DDBJ databases">
        <authorList>
            <person name="Sun Q."/>
            <person name="Mori K."/>
        </authorList>
    </citation>
    <scope>NUCLEOTIDE SEQUENCE [LARGE SCALE GENOMIC DNA]</scope>
    <source>
        <strain evidence="9 10">TISTR 1856</strain>
    </source>
</reference>
<sequence length="340" mass="37552">MSTIEGPATTATGPGLSAEELQPRLAEHRGELTGYCYRMLGSAFDAEDAVQETLLRAWRSIGGFQGRSALRSWLYRIATNVCLTMIESRGRRARPVDLSARAWEPVEASLAARRGEEAWLEPMVDDRVLPTVGDPADLAVARESIRLAFVAALQHLPPRQRSVLILRDVLRWKADEVAALLETTTASVNSALQRARATLNERGVDRDEAPMELSAADRALLDRYVDAFESYDMDAFVRLLAEDVTQNMPPFEMWLQGPADVTAWMTGPGKECVGSRLVPVAVNGQPAYAQYRLVGGRHLPWALQVLDVRDGRIRAITSFLDTRLFAHFGLPTELPRAGTA</sequence>
<dbReference type="InterPro" id="IPR013249">
    <property type="entry name" value="RNA_pol_sigma70_r4_t2"/>
</dbReference>
<name>A0ABV5LWN2_9ACTN</name>
<evidence type="ECO:0000256" key="2">
    <source>
        <dbReference type="ARBA" id="ARBA00011344"/>
    </source>
</evidence>
<evidence type="ECO:0000313" key="10">
    <source>
        <dbReference type="Proteomes" id="UP001589748"/>
    </source>
</evidence>
<feature type="domain" description="RNA polymerase sigma-70 region 2" evidence="6">
    <location>
        <begin position="27"/>
        <end position="92"/>
    </location>
</feature>
<dbReference type="PANTHER" id="PTHR43133:SF65">
    <property type="entry name" value="ECF RNA POLYMERASE SIGMA FACTOR SIGG"/>
    <property type="match status" value="1"/>
</dbReference>
<comment type="subunit">
    <text evidence="2">Interacts transiently with the RNA polymerase catalytic core formed by RpoA, RpoB, RpoC and RpoZ (2 alpha, 1 beta, 1 beta' and 1 omega subunit) to form the RNA polymerase holoenzyme that can initiate transcription.</text>
</comment>
<dbReference type="Pfam" id="PF12680">
    <property type="entry name" value="SnoaL_2"/>
    <property type="match status" value="1"/>
</dbReference>
<dbReference type="SUPFAM" id="SSF88946">
    <property type="entry name" value="Sigma2 domain of RNA polymerase sigma factors"/>
    <property type="match status" value="1"/>
</dbReference>
<keyword evidence="10" id="KW-1185">Reference proteome</keyword>
<dbReference type="NCBIfam" id="TIGR02937">
    <property type="entry name" value="sigma70-ECF"/>
    <property type="match status" value="1"/>
</dbReference>
<feature type="domain" description="SnoaL-like" evidence="8">
    <location>
        <begin position="222"/>
        <end position="315"/>
    </location>
</feature>
<evidence type="ECO:0000313" key="9">
    <source>
        <dbReference type="EMBL" id="MFB9378459.1"/>
    </source>
</evidence>
<dbReference type="CDD" id="cd06171">
    <property type="entry name" value="Sigma70_r4"/>
    <property type="match status" value="1"/>
</dbReference>
<dbReference type="NCBIfam" id="NF006089">
    <property type="entry name" value="PRK08241.1"/>
    <property type="match status" value="1"/>
</dbReference>
<keyword evidence="5" id="KW-0804">Transcription</keyword>
<dbReference type="RefSeq" id="WP_380136913.1">
    <property type="nucleotide sequence ID" value="NZ_JBHLUI010000008.1"/>
</dbReference>
<dbReference type="NCBIfam" id="TIGR02960">
    <property type="entry name" value="SigX5"/>
    <property type="match status" value="1"/>
</dbReference>
<evidence type="ECO:0000256" key="3">
    <source>
        <dbReference type="ARBA" id="ARBA00023015"/>
    </source>
</evidence>
<feature type="domain" description="RNA polymerase sigma factor 70 region 4 type 2" evidence="7">
    <location>
        <begin position="147"/>
        <end position="199"/>
    </location>
</feature>
<dbReference type="InterPro" id="IPR013324">
    <property type="entry name" value="RNA_pol_sigma_r3/r4-like"/>
</dbReference>
<dbReference type="InterPro" id="IPR007627">
    <property type="entry name" value="RNA_pol_sigma70_r2"/>
</dbReference>
<comment type="similarity">
    <text evidence="1">Belongs to the sigma-70 factor family. ECF subfamily.</text>
</comment>
<dbReference type="SUPFAM" id="SSF54427">
    <property type="entry name" value="NTF2-like"/>
    <property type="match status" value="1"/>
</dbReference>
<evidence type="ECO:0000259" key="7">
    <source>
        <dbReference type="Pfam" id="PF08281"/>
    </source>
</evidence>
<dbReference type="EMBL" id="JBHMDM010000007">
    <property type="protein sequence ID" value="MFB9378459.1"/>
    <property type="molecule type" value="Genomic_DNA"/>
</dbReference>
<keyword evidence="3" id="KW-0805">Transcription regulation</keyword>
<accession>A0ABV5LWN2</accession>
<evidence type="ECO:0000256" key="4">
    <source>
        <dbReference type="ARBA" id="ARBA00023082"/>
    </source>
</evidence>
<dbReference type="InterPro" id="IPR037401">
    <property type="entry name" value="SnoaL-like"/>
</dbReference>
<dbReference type="InterPro" id="IPR013325">
    <property type="entry name" value="RNA_pol_sigma_r2"/>
</dbReference>
<evidence type="ECO:0000256" key="1">
    <source>
        <dbReference type="ARBA" id="ARBA00010641"/>
    </source>
</evidence>
<dbReference type="InterPro" id="IPR014284">
    <property type="entry name" value="RNA_pol_sigma-70_dom"/>
</dbReference>
<evidence type="ECO:0000256" key="5">
    <source>
        <dbReference type="ARBA" id="ARBA00023163"/>
    </source>
</evidence>
<dbReference type="Gene3D" id="3.10.450.50">
    <property type="match status" value="1"/>
</dbReference>
<protein>
    <submittedName>
        <fullName evidence="9">Sigma-70 family RNA polymerase sigma factor</fullName>
    </submittedName>
</protein>
<evidence type="ECO:0000259" key="8">
    <source>
        <dbReference type="Pfam" id="PF12680"/>
    </source>
</evidence>